<protein>
    <recommendedName>
        <fullName evidence="5">General stress protein 17M-like domain-containing protein</fullName>
    </recommendedName>
</protein>
<proteinExistence type="predicted"/>
<evidence type="ECO:0000256" key="2">
    <source>
        <dbReference type="SAM" id="Phobius"/>
    </source>
</evidence>
<gene>
    <name evidence="3" type="ORF">Rmf_43910</name>
</gene>
<keyword evidence="4" id="KW-1185">Reference proteome</keyword>
<evidence type="ECO:0008006" key="5">
    <source>
        <dbReference type="Google" id="ProtNLM"/>
    </source>
</evidence>
<reference evidence="3 4" key="1">
    <citation type="journal article" date="2016" name="Microbes Environ.">
        <title>Phylogenetically diverse aerobic anoxygenic phototrophic bacteria isolated from epilithic biofilms in Tama river, Japan.</title>
        <authorList>
            <person name="Hirose S."/>
            <person name="Matsuura K."/>
            <person name="Haruta S."/>
        </authorList>
    </citation>
    <scope>NUCLEOTIDE SEQUENCE [LARGE SCALE GENOMIC DNA]</scope>
    <source>
        <strain evidence="3 4">S08</strain>
    </source>
</reference>
<dbReference type="PANTHER" id="PTHR36109">
    <property type="entry name" value="MEMBRANE PROTEIN-RELATED"/>
    <property type="match status" value="1"/>
</dbReference>
<feature type="region of interest" description="Disordered" evidence="1">
    <location>
        <begin position="170"/>
        <end position="214"/>
    </location>
</feature>
<accession>A0ABM7Y8V6</accession>
<evidence type="ECO:0000313" key="3">
    <source>
        <dbReference type="EMBL" id="BDG74462.1"/>
    </source>
</evidence>
<feature type="transmembrane region" description="Helical" evidence="2">
    <location>
        <begin position="83"/>
        <end position="110"/>
    </location>
</feature>
<keyword evidence="2" id="KW-0812">Transmembrane</keyword>
<keyword evidence="2" id="KW-0472">Membrane</keyword>
<evidence type="ECO:0000313" key="4">
    <source>
        <dbReference type="Proteomes" id="UP000831327"/>
    </source>
</evidence>
<keyword evidence="2" id="KW-1133">Transmembrane helix</keyword>
<name>A0ABM7Y8V6_9PROT</name>
<dbReference type="PANTHER" id="PTHR36109:SF2">
    <property type="entry name" value="MEMBRANE PROTEIN"/>
    <property type="match status" value="1"/>
</dbReference>
<dbReference type="InterPro" id="IPR052948">
    <property type="entry name" value="Low_temp-induced_all0457"/>
</dbReference>
<dbReference type="EMBL" id="AP025637">
    <property type="protein sequence ID" value="BDG74462.1"/>
    <property type="molecule type" value="Genomic_DNA"/>
</dbReference>
<feature type="transmembrane region" description="Helical" evidence="2">
    <location>
        <begin position="56"/>
        <end position="77"/>
    </location>
</feature>
<dbReference type="Proteomes" id="UP000831327">
    <property type="component" value="Chromosome"/>
</dbReference>
<evidence type="ECO:0000256" key="1">
    <source>
        <dbReference type="SAM" id="MobiDB-lite"/>
    </source>
</evidence>
<organism evidence="3 4">
    <name type="scientific">Roseomonas fluvialis</name>
    <dbReference type="NCBI Taxonomy" id="1750527"/>
    <lineage>
        <taxon>Bacteria</taxon>
        <taxon>Pseudomonadati</taxon>
        <taxon>Pseudomonadota</taxon>
        <taxon>Alphaproteobacteria</taxon>
        <taxon>Acetobacterales</taxon>
        <taxon>Roseomonadaceae</taxon>
        <taxon>Roseomonas</taxon>
    </lineage>
</organism>
<sequence>MTIRTIARMFDSPAAASAALQDLEADGFTESEVSLVRAGDDSAAADKDGSAAATGATIGTVAGGGAGLLAGLGALAIPGVGPIVAAGWLVAALTGAGALAAAGGLIGALIDSGVERPEADALAEGVRRGGTVITVRADERRVVDAERILARHAPIDTALRADEWRGDGWVAGAQSDPPGRVASRAVDRTASTNISGAYPEQGGSTTSDPFDRGR</sequence>